<dbReference type="InterPro" id="IPR012292">
    <property type="entry name" value="Globin/Proto"/>
</dbReference>
<dbReference type="InterPro" id="IPR050532">
    <property type="entry name" value="Globin-like_OT"/>
</dbReference>
<dbReference type="GO" id="GO:0019825">
    <property type="term" value="F:oxygen binding"/>
    <property type="evidence" value="ECO:0007669"/>
    <property type="project" value="InterPro"/>
</dbReference>
<dbReference type="PANTHER" id="PTHR46458">
    <property type="entry name" value="BLR2807 PROTEIN"/>
    <property type="match status" value="1"/>
</dbReference>
<dbReference type="InterPro" id="IPR044399">
    <property type="entry name" value="Mb-like_M"/>
</dbReference>
<dbReference type="EMBL" id="UYSL01023475">
    <property type="protein sequence ID" value="VDL82230.1"/>
    <property type="molecule type" value="Genomic_DNA"/>
</dbReference>
<keyword evidence="2" id="KW-0479">Metal-binding</keyword>
<feature type="domain" description="Globin" evidence="5">
    <location>
        <begin position="176"/>
        <end position="260"/>
    </location>
</feature>
<keyword evidence="7" id="KW-1185">Reference proteome</keyword>
<evidence type="ECO:0000256" key="3">
    <source>
        <dbReference type="ARBA" id="ARBA00023004"/>
    </source>
</evidence>
<protein>
    <submittedName>
        <fullName evidence="8">GLOBIN domain-containing protein</fullName>
    </submittedName>
</protein>
<proteinExistence type="inferred from homology"/>
<dbReference type="InterPro" id="IPR000971">
    <property type="entry name" value="Globin"/>
</dbReference>
<keyword evidence="4" id="KW-0561">Oxygen transport</keyword>
<keyword evidence="3" id="KW-0408">Iron</keyword>
<dbReference type="GO" id="GO:0020037">
    <property type="term" value="F:heme binding"/>
    <property type="evidence" value="ECO:0007669"/>
    <property type="project" value="InterPro"/>
</dbReference>
<dbReference type="WBParaSite" id="NBR_0001850401-mRNA-1">
    <property type="protein sequence ID" value="NBR_0001850401-mRNA-1"/>
    <property type="gene ID" value="NBR_0001850401"/>
</dbReference>
<reference evidence="8" key="1">
    <citation type="submission" date="2016-04" db="UniProtKB">
        <authorList>
            <consortium name="WormBaseParasite"/>
        </authorList>
    </citation>
    <scope>IDENTIFICATION</scope>
</reference>
<dbReference type="Proteomes" id="UP000271162">
    <property type="component" value="Unassembled WGS sequence"/>
</dbReference>
<accession>A0A0N4YMT1</accession>
<dbReference type="GO" id="GO:0005344">
    <property type="term" value="F:oxygen carrier activity"/>
    <property type="evidence" value="ECO:0007669"/>
    <property type="project" value="UniProtKB-KW"/>
</dbReference>
<evidence type="ECO:0000313" key="7">
    <source>
        <dbReference type="Proteomes" id="UP000271162"/>
    </source>
</evidence>
<dbReference type="InterPro" id="IPR009050">
    <property type="entry name" value="Globin-like_sf"/>
</dbReference>
<dbReference type="CDD" id="cd01040">
    <property type="entry name" value="Mb-like"/>
    <property type="match status" value="1"/>
</dbReference>
<gene>
    <name evidence="6" type="ORF">NBR_LOCUS18505</name>
</gene>
<dbReference type="GO" id="GO:0046872">
    <property type="term" value="F:metal ion binding"/>
    <property type="evidence" value="ECO:0007669"/>
    <property type="project" value="UniProtKB-KW"/>
</dbReference>
<keyword evidence="4" id="KW-0813">Transport</keyword>
<sequence length="432" mass="50360">MERPPSRRFLFFFKRRRISRKKMTVVDSCEKLDRRNKVFSDDNSNFPWISNGPHLHFQLVEETMRSVVEAACSYDSDRTTVVDYSAEDDTREELRFSLEESEGSESDYSESGLSLEVHDLARAHWIQLHKLNRQSNLIQNALLYIVENYKHTRPIWQFGLGIDESTKDWKTLLFNNFYFRHHSASIQAAITMVMENMDDRDCMKKLLNEIGAHHFFYDACEPHLELFEQGMIHSLRTTLVGHVKIDESTEQSWTLFLKDLKTFMGEGIAIQRNTYLRDCMTEPEITEIRSKWTKVEEFGLQEAGQVVCERGIRTYTTLITSHKMDLVIPFRPTTDVLTRFAAMTMKAFDVAIKSHSETVGFCNLVTEIKEFVVTCIVLEMCPTFARKAMTEGMFAMLTKVFGEQELDEFTTRIWGKLYRALEQAIIANIVDY</sequence>
<evidence type="ECO:0000259" key="5">
    <source>
        <dbReference type="Pfam" id="PF00042"/>
    </source>
</evidence>
<dbReference type="OMA" id="TEIMEAW"/>
<evidence type="ECO:0000256" key="2">
    <source>
        <dbReference type="ARBA" id="ARBA00022723"/>
    </source>
</evidence>
<dbReference type="Pfam" id="PF00042">
    <property type="entry name" value="Globin"/>
    <property type="match status" value="1"/>
</dbReference>
<keyword evidence="1 4" id="KW-0349">Heme</keyword>
<reference evidence="6 7" key="2">
    <citation type="submission" date="2018-11" db="EMBL/GenBank/DDBJ databases">
        <authorList>
            <consortium name="Pathogen Informatics"/>
        </authorList>
    </citation>
    <scope>NUCLEOTIDE SEQUENCE [LARGE SCALE GENOMIC DNA]</scope>
</reference>
<dbReference type="SUPFAM" id="SSF46458">
    <property type="entry name" value="Globin-like"/>
    <property type="match status" value="1"/>
</dbReference>
<evidence type="ECO:0000313" key="6">
    <source>
        <dbReference type="EMBL" id="VDL82230.1"/>
    </source>
</evidence>
<name>A0A0N4YMT1_NIPBR</name>
<dbReference type="PANTHER" id="PTHR46458:SF6">
    <property type="entry name" value="GLOBIN FAMILY PROFILE DOMAIN-CONTAINING PROTEIN"/>
    <property type="match status" value="1"/>
</dbReference>
<dbReference type="AlphaFoldDB" id="A0A0N4YMT1"/>
<dbReference type="Gene3D" id="1.10.490.10">
    <property type="entry name" value="Globins"/>
    <property type="match status" value="1"/>
</dbReference>
<evidence type="ECO:0000256" key="4">
    <source>
        <dbReference type="RuleBase" id="RU000356"/>
    </source>
</evidence>
<organism evidence="8">
    <name type="scientific">Nippostrongylus brasiliensis</name>
    <name type="common">Rat hookworm</name>
    <dbReference type="NCBI Taxonomy" id="27835"/>
    <lineage>
        <taxon>Eukaryota</taxon>
        <taxon>Metazoa</taxon>
        <taxon>Ecdysozoa</taxon>
        <taxon>Nematoda</taxon>
        <taxon>Chromadorea</taxon>
        <taxon>Rhabditida</taxon>
        <taxon>Rhabditina</taxon>
        <taxon>Rhabditomorpha</taxon>
        <taxon>Strongyloidea</taxon>
        <taxon>Heligmosomidae</taxon>
        <taxon>Nippostrongylus</taxon>
    </lineage>
</organism>
<comment type="similarity">
    <text evidence="4">Belongs to the globin family.</text>
</comment>
<dbReference type="STRING" id="27835.A0A0N4YMT1"/>
<evidence type="ECO:0000256" key="1">
    <source>
        <dbReference type="ARBA" id="ARBA00022617"/>
    </source>
</evidence>
<evidence type="ECO:0000313" key="8">
    <source>
        <dbReference type="WBParaSite" id="NBR_0001850401-mRNA-1"/>
    </source>
</evidence>